<evidence type="ECO:0000313" key="2">
    <source>
        <dbReference type="EnsemblProtists" id="EKX33274"/>
    </source>
</evidence>
<dbReference type="Proteomes" id="UP000011087">
    <property type="component" value="Unassembled WGS sequence"/>
</dbReference>
<dbReference type="EnsemblProtists" id="EKX33274">
    <property type="protein sequence ID" value="EKX33274"/>
    <property type="gene ID" value="GUITHDRAFT_148026"/>
</dbReference>
<dbReference type="AlphaFoldDB" id="L1IBK3"/>
<dbReference type="RefSeq" id="XP_005820254.1">
    <property type="nucleotide sequence ID" value="XM_005820197.1"/>
</dbReference>
<dbReference type="OrthoDB" id="10675071at2759"/>
<reference evidence="2" key="3">
    <citation type="submission" date="2015-06" db="UniProtKB">
        <authorList>
            <consortium name="EnsemblProtists"/>
        </authorList>
    </citation>
    <scope>IDENTIFICATION</scope>
</reference>
<protein>
    <submittedName>
        <fullName evidence="1 2">Uncharacterized protein</fullName>
    </submittedName>
</protein>
<proteinExistence type="predicted"/>
<dbReference type="KEGG" id="gtt:GUITHDRAFT_148026"/>
<evidence type="ECO:0000313" key="1">
    <source>
        <dbReference type="EMBL" id="EKX33274.1"/>
    </source>
</evidence>
<sequence length="485" mass="55458">MATLKGIDNINTNALRDMKHLKVVGAQQSSFTFFDKSSKKPHTQSNALLKVGIGGSIPRRAHIPVSTEPTQEAVGKFISNKVTGQYIKTCKDIGVDYEHIASITAFIIRRGNMKGITHSEVFERIFKSKRIDVPFVDWGWAKENIVECNQNSLGDTSCWLTFLHNIHFTEDVQTEVEALAYFNTFRSLLRGVGFVGADEIWVTDVIKVYLLLNIVGLTGYHAMERYLDDIIGGNIRTRCLQFTAKLGDQRFTTEEYNEAAVTILGCITVAPTFQSDIQVYMFTKQEIDRHMKQKEIEVYQGRPRLTSFLKDIKAESKVGISAQNMHTFDVWMNFVKFPNTISKKTRHSVYLLMSMPTVNHHEWISRCLTKDLATTIVNNPVVNPEYSVICNIISNIDFRSHAFLELAKFKDECLDGLSQKNMKEMTLSRLLQLYVSAYQVKHIWKDCWRHILPVLSFPVIQSVETFVSQNPINEAELFKALMFNQ</sequence>
<dbReference type="HOGENOM" id="CLU_031338_0_0_1"/>
<name>L1IBK3_GUITC</name>
<accession>L1IBK3</accession>
<organism evidence="1">
    <name type="scientific">Guillardia theta (strain CCMP2712)</name>
    <name type="common">Cryptophyte</name>
    <dbReference type="NCBI Taxonomy" id="905079"/>
    <lineage>
        <taxon>Eukaryota</taxon>
        <taxon>Cryptophyceae</taxon>
        <taxon>Pyrenomonadales</taxon>
        <taxon>Geminigeraceae</taxon>
        <taxon>Guillardia</taxon>
    </lineage>
</organism>
<evidence type="ECO:0000313" key="3">
    <source>
        <dbReference type="Proteomes" id="UP000011087"/>
    </source>
</evidence>
<reference evidence="1 3" key="1">
    <citation type="journal article" date="2012" name="Nature">
        <title>Algal genomes reveal evolutionary mosaicism and the fate of nucleomorphs.</title>
        <authorList>
            <consortium name="DOE Joint Genome Institute"/>
            <person name="Curtis B.A."/>
            <person name="Tanifuji G."/>
            <person name="Burki F."/>
            <person name="Gruber A."/>
            <person name="Irimia M."/>
            <person name="Maruyama S."/>
            <person name="Arias M.C."/>
            <person name="Ball S.G."/>
            <person name="Gile G.H."/>
            <person name="Hirakawa Y."/>
            <person name="Hopkins J.F."/>
            <person name="Kuo A."/>
            <person name="Rensing S.A."/>
            <person name="Schmutz J."/>
            <person name="Symeonidi A."/>
            <person name="Elias M."/>
            <person name="Eveleigh R.J."/>
            <person name="Herman E.K."/>
            <person name="Klute M.J."/>
            <person name="Nakayama T."/>
            <person name="Obornik M."/>
            <person name="Reyes-Prieto A."/>
            <person name="Armbrust E.V."/>
            <person name="Aves S.J."/>
            <person name="Beiko R.G."/>
            <person name="Coutinho P."/>
            <person name="Dacks J.B."/>
            <person name="Durnford D.G."/>
            <person name="Fast N.M."/>
            <person name="Green B.R."/>
            <person name="Grisdale C.J."/>
            <person name="Hempel F."/>
            <person name="Henrissat B."/>
            <person name="Hoppner M.P."/>
            <person name="Ishida K."/>
            <person name="Kim E."/>
            <person name="Koreny L."/>
            <person name="Kroth P.G."/>
            <person name="Liu Y."/>
            <person name="Malik S.B."/>
            <person name="Maier U.G."/>
            <person name="McRose D."/>
            <person name="Mock T."/>
            <person name="Neilson J.A."/>
            <person name="Onodera N.T."/>
            <person name="Poole A.M."/>
            <person name="Pritham E.J."/>
            <person name="Richards T.A."/>
            <person name="Rocap G."/>
            <person name="Roy S.W."/>
            <person name="Sarai C."/>
            <person name="Schaack S."/>
            <person name="Shirato S."/>
            <person name="Slamovits C.H."/>
            <person name="Spencer D.F."/>
            <person name="Suzuki S."/>
            <person name="Worden A.Z."/>
            <person name="Zauner S."/>
            <person name="Barry K."/>
            <person name="Bell C."/>
            <person name="Bharti A.K."/>
            <person name="Crow J.A."/>
            <person name="Grimwood J."/>
            <person name="Kramer R."/>
            <person name="Lindquist E."/>
            <person name="Lucas S."/>
            <person name="Salamov A."/>
            <person name="McFadden G.I."/>
            <person name="Lane C.E."/>
            <person name="Keeling P.J."/>
            <person name="Gray M.W."/>
            <person name="Grigoriev I.V."/>
            <person name="Archibald J.M."/>
        </authorList>
    </citation>
    <scope>NUCLEOTIDE SEQUENCE</scope>
    <source>
        <strain evidence="1 3">CCMP2712</strain>
    </source>
</reference>
<keyword evidence="3" id="KW-1185">Reference proteome</keyword>
<dbReference type="PaxDb" id="55529-EKX33274"/>
<dbReference type="GeneID" id="17290019"/>
<reference evidence="3" key="2">
    <citation type="submission" date="2012-11" db="EMBL/GenBank/DDBJ databases">
        <authorList>
            <person name="Kuo A."/>
            <person name="Curtis B.A."/>
            <person name="Tanifuji G."/>
            <person name="Burki F."/>
            <person name="Gruber A."/>
            <person name="Irimia M."/>
            <person name="Maruyama S."/>
            <person name="Arias M.C."/>
            <person name="Ball S.G."/>
            <person name="Gile G.H."/>
            <person name="Hirakawa Y."/>
            <person name="Hopkins J.F."/>
            <person name="Rensing S.A."/>
            <person name="Schmutz J."/>
            <person name="Symeonidi A."/>
            <person name="Elias M."/>
            <person name="Eveleigh R.J."/>
            <person name="Herman E.K."/>
            <person name="Klute M.J."/>
            <person name="Nakayama T."/>
            <person name="Obornik M."/>
            <person name="Reyes-Prieto A."/>
            <person name="Armbrust E.V."/>
            <person name="Aves S.J."/>
            <person name="Beiko R.G."/>
            <person name="Coutinho P."/>
            <person name="Dacks J.B."/>
            <person name="Durnford D.G."/>
            <person name="Fast N.M."/>
            <person name="Green B.R."/>
            <person name="Grisdale C."/>
            <person name="Hempe F."/>
            <person name="Henrissat B."/>
            <person name="Hoppner M.P."/>
            <person name="Ishida K.-I."/>
            <person name="Kim E."/>
            <person name="Koreny L."/>
            <person name="Kroth P.G."/>
            <person name="Liu Y."/>
            <person name="Malik S.-B."/>
            <person name="Maier U.G."/>
            <person name="McRose D."/>
            <person name="Mock T."/>
            <person name="Neilson J.A."/>
            <person name="Onodera N.T."/>
            <person name="Poole A.M."/>
            <person name="Pritham E.J."/>
            <person name="Richards T.A."/>
            <person name="Rocap G."/>
            <person name="Roy S.W."/>
            <person name="Sarai C."/>
            <person name="Schaack S."/>
            <person name="Shirato S."/>
            <person name="Slamovits C.H."/>
            <person name="Spencer D.F."/>
            <person name="Suzuki S."/>
            <person name="Worden A.Z."/>
            <person name="Zauner S."/>
            <person name="Barry K."/>
            <person name="Bell C."/>
            <person name="Bharti A.K."/>
            <person name="Crow J.A."/>
            <person name="Grimwood J."/>
            <person name="Kramer R."/>
            <person name="Lindquist E."/>
            <person name="Lucas S."/>
            <person name="Salamov A."/>
            <person name="McFadden G.I."/>
            <person name="Lane C.E."/>
            <person name="Keeling P.J."/>
            <person name="Gray M.W."/>
            <person name="Grigoriev I.V."/>
            <person name="Archibald J.M."/>
        </authorList>
    </citation>
    <scope>NUCLEOTIDE SEQUENCE</scope>
    <source>
        <strain evidence="3">CCMP2712</strain>
    </source>
</reference>
<gene>
    <name evidence="1" type="ORF">GUITHDRAFT_148026</name>
</gene>
<dbReference type="EMBL" id="JH993148">
    <property type="protein sequence ID" value="EKX33274.1"/>
    <property type="molecule type" value="Genomic_DNA"/>
</dbReference>